<feature type="transmembrane region" description="Helical" evidence="7">
    <location>
        <begin position="247"/>
        <end position="266"/>
    </location>
</feature>
<feature type="transmembrane region" description="Helical" evidence="7">
    <location>
        <begin position="45"/>
        <end position="66"/>
    </location>
</feature>
<dbReference type="AlphaFoldDB" id="A0A9D9E783"/>
<dbReference type="InterPro" id="IPR050171">
    <property type="entry name" value="MFS_Transporters"/>
</dbReference>
<evidence type="ECO:0000313" key="10">
    <source>
        <dbReference type="Proteomes" id="UP000823614"/>
    </source>
</evidence>
<dbReference type="Proteomes" id="UP000823614">
    <property type="component" value="Unassembled WGS sequence"/>
</dbReference>
<feature type="transmembrane region" description="Helical" evidence="7">
    <location>
        <begin position="78"/>
        <end position="96"/>
    </location>
</feature>
<feature type="transmembrane region" description="Helical" evidence="7">
    <location>
        <begin position="273"/>
        <end position="292"/>
    </location>
</feature>
<evidence type="ECO:0000256" key="5">
    <source>
        <dbReference type="ARBA" id="ARBA00022989"/>
    </source>
</evidence>
<proteinExistence type="predicted"/>
<dbReference type="PROSITE" id="PS50850">
    <property type="entry name" value="MFS"/>
    <property type="match status" value="1"/>
</dbReference>
<evidence type="ECO:0000256" key="1">
    <source>
        <dbReference type="ARBA" id="ARBA00004651"/>
    </source>
</evidence>
<dbReference type="SUPFAM" id="SSF103473">
    <property type="entry name" value="MFS general substrate transporter"/>
    <property type="match status" value="1"/>
</dbReference>
<keyword evidence="2" id="KW-0813">Transport</keyword>
<name>A0A9D9E783_9LACO</name>
<organism evidence="9 10">
    <name type="scientific">Candidatus Gallilactobacillus intestinavium</name>
    <dbReference type="NCBI Taxonomy" id="2840838"/>
    <lineage>
        <taxon>Bacteria</taxon>
        <taxon>Bacillati</taxon>
        <taxon>Bacillota</taxon>
        <taxon>Bacilli</taxon>
        <taxon>Lactobacillales</taxon>
        <taxon>Lactobacillaceae</taxon>
        <taxon>Lactobacillaceae incertae sedis</taxon>
        <taxon>Candidatus Gallilactobacillus</taxon>
    </lineage>
</organism>
<dbReference type="PANTHER" id="PTHR23517">
    <property type="entry name" value="RESISTANCE PROTEIN MDTM, PUTATIVE-RELATED-RELATED"/>
    <property type="match status" value="1"/>
</dbReference>
<evidence type="ECO:0000256" key="6">
    <source>
        <dbReference type="ARBA" id="ARBA00023136"/>
    </source>
</evidence>
<dbReference type="GO" id="GO:0022857">
    <property type="term" value="F:transmembrane transporter activity"/>
    <property type="evidence" value="ECO:0007669"/>
    <property type="project" value="InterPro"/>
</dbReference>
<reference evidence="9" key="2">
    <citation type="journal article" date="2021" name="PeerJ">
        <title>Extensive microbial diversity within the chicken gut microbiome revealed by metagenomics and culture.</title>
        <authorList>
            <person name="Gilroy R."/>
            <person name="Ravi A."/>
            <person name="Getino M."/>
            <person name="Pursley I."/>
            <person name="Horton D.L."/>
            <person name="Alikhan N.F."/>
            <person name="Baker D."/>
            <person name="Gharbi K."/>
            <person name="Hall N."/>
            <person name="Watson M."/>
            <person name="Adriaenssens E.M."/>
            <person name="Foster-Nyarko E."/>
            <person name="Jarju S."/>
            <person name="Secka A."/>
            <person name="Antonio M."/>
            <person name="Oren A."/>
            <person name="Chaudhuri R.R."/>
            <person name="La Ragione R."/>
            <person name="Hildebrand F."/>
            <person name="Pallen M.J."/>
        </authorList>
    </citation>
    <scope>NUCLEOTIDE SEQUENCE</scope>
    <source>
        <strain evidence="9">C6-149</strain>
    </source>
</reference>
<reference evidence="9" key="1">
    <citation type="submission" date="2020-10" db="EMBL/GenBank/DDBJ databases">
        <authorList>
            <person name="Gilroy R."/>
        </authorList>
    </citation>
    <scope>NUCLEOTIDE SEQUENCE</scope>
    <source>
        <strain evidence="9">C6-149</strain>
    </source>
</reference>
<dbReference type="EMBL" id="JADIMP010000087">
    <property type="protein sequence ID" value="MBO8441832.1"/>
    <property type="molecule type" value="Genomic_DNA"/>
</dbReference>
<comment type="caution">
    <text evidence="9">The sequence shown here is derived from an EMBL/GenBank/DDBJ whole genome shotgun (WGS) entry which is preliminary data.</text>
</comment>
<evidence type="ECO:0000256" key="3">
    <source>
        <dbReference type="ARBA" id="ARBA00022475"/>
    </source>
</evidence>
<dbReference type="Pfam" id="PF07690">
    <property type="entry name" value="MFS_1"/>
    <property type="match status" value="1"/>
</dbReference>
<feature type="transmembrane region" description="Helical" evidence="7">
    <location>
        <begin position="164"/>
        <end position="187"/>
    </location>
</feature>
<evidence type="ECO:0000256" key="7">
    <source>
        <dbReference type="SAM" id="Phobius"/>
    </source>
</evidence>
<evidence type="ECO:0000313" key="9">
    <source>
        <dbReference type="EMBL" id="MBO8441832.1"/>
    </source>
</evidence>
<keyword evidence="6 7" id="KW-0472">Membrane</keyword>
<dbReference type="GO" id="GO:0005886">
    <property type="term" value="C:plasma membrane"/>
    <property type="evidence" value="ECO:0007669"/>
    <property type="project" value="UniProtKB-SubCell"/>
</dbReference>
<feature type="domain" description="Major facilitator superfamily (MFS) profile" evidence="8">
    <location>
        <begin position="11"/>
        <end position="388"/>
    </location>
</feature>
<evidence type="ECO:0000256" key="4">
    <source>
        <dbReference type="ARBA" id="ARBA00022692"/>
    </source>
</evidence>
<dbReference type="PANTHER" id="PTHR23517:SF10">
    <property type="entry name" value="MAJOR FACILITATOR SUPERFAMILY (MFS) PROFILE DOMAIN-CONTAINING PROTEIN"/>
    <property type="match status" value="1"/>
</dbReference>
<keyword evidence="3" id="KW-1003">Cell membrane</keyword>
<comment type="subcellular location">
    <subcellularLocation>
        <location evidence="1">Cell membrane</location>
        <topology evidence="1">Multi-pass membrane protein</topology>
    </subcellularLocation>
</comment>
<keyword evidence="4 7" id="KW-0812">Transmembrane</keyword>
<feature type="transmembrane region" description="Helical" evidence="7">
    <location>
        <begin position="135"/>
        <end position="158"/>
    </location>
</feature>
<feature type="transmembrane region" description="Helical" evidence="7">
    <location>
        <begin position="208"/>
        <end position="227"/>
    </location>
</feature>
<evidence type="ECO:0000259" key="8">
    <source>
        <dbReference type="PROSITE" id="PS50850"/>
    </source>
</evidence>
<dbReference type="InterPro" id="IPR011701">
    <property type="entry name" value="MFS"/>
</dbReference>
<dbReference type="Gene3D" id="1.20.1250.20">
    <property type="entry name" value="MFS general substrate transporter like domains"/>
    <property type="match status" value="2"/>
</dbReference>
<evidence type="ECO:0000256" key="2">
    <source>
        <dbReference type="ARBA" id="ARBA00022448"/>
    </source>
</evidence>
<accession>A0A9D9E783</accession>
<feature type="transmembrane region" description="Helical" evidence="7">
    <location>
        <begin position="102"/>
        <end position="123"/>
    </location>
</feature>
<dbReference type="InterPro" id="IPR036259">
    <property type="entry name" value="MFS_trans_sf"/>
</dbReference>
<keyword evidence="5 7" id="KW-1133">Transmembrane helix</keyword>
<protein>
    <submittedName>
        <fullName evidence="9">MFS transporter</fullName>
    </submittedName>
</protein>
<gene>
    <name evidence="9" type="ORF">IAA89_05325</name>
</gene>
<sequence>MGKIRLRSEVNFYWLLIAGLIDSLGQSFIWPLATVYLHDSLHKSLVLSGIVLFFNCLGILFGSYIGGLIFDKSEHYKITILVSFYEVLVMFLLIYFNGWPFFGIGLFLIGLGSGFLLTIINSLATTVSSKNNRIVFNMLYFMQNIGVVIGTMLVGLLYNFGIKYLFITTTIIYAVFLIIVIYQFNVSRSINKTKTINSYNDSYTKNKVVIWTFLISIAVIWVAYEQWTSNMSVYMVSMHIALTKYSFLWTINGVLILIFQLLINFFVKKVDSLYFQIIPGLFAFAVSFLILLKVTNYWGFILSISILTMGEATAMPAIPALINELTSKGETGKYQGLFNVFVSLGRAVGPLCGGLIIEKTSYKFLFLLLSIVLFIVCFINLLVKKKFYIKA</sequence>
<feature type="transmembrane region" description="Helical" evidence="7">
    <location>
        <begin position="334"/>
        <end position="357"/>
    </location>
</feature>
<feature type="transmembrane region" description="Helical" evidence="7">
    <location>
        <begin position="363"/>
        <end position="383"/>
    </location>
</feature>
<dbReference type="InterPro" id="IPR020846">
    <property type="entry name" value="MFS_dom"/>
</dbReference>
<feature type="transmembrane region" description="Helical" evidence="7">
    <location>
        <begin position="298"/>
        <end position="322"/>
    </location>
</feature>
<feature type="transmembrane region" description="Helical" evidence="7">
    <location>
        <begin position="12"/>
        <end position="33"/>
    </location>
</feature>